<proteinExistence type="predicted"/>
<reference evidence="2" key="1">
    <citation type="journal article" date="2023" name="Front. Plant Sci.">
        <title>Chromosomal-level genome assembly of Melastoma candidum provides insights into trichome evolution.</title>
        <authorList>
            <person name="Zhong Y."/>
            <person name="Wu W."/>
            <person name="Sun C."/>
            <person name="Zou P."/>
            <person name="Liu Y."/>
            <person name="Dai S."/>
            <person name="Zhou R."/>
        </authorList>
    </citation>
    <scope>NUCLEOTIDE SEQUENCE [LARGE SCALE GENOMIC DNA]</scope>
</reference>
<comment type="caution">
    <text evidence="1">The sequence shown here is derived from an EMBL/GenBank/DDBJ whole genome shotgun (WGS) entry which is preliminary data.</text>
</comment>
<organism evidence="1 2">
    <name type="scientific">Melastoma candidum</name>
    <dbReference type="NCBI Taxonomy" id="119954"/>
    <lineage>
        <taxon>Eukaryota</taxon>
        <taxon>Viridiplantae</taxon>
        <taxon>Streptophyta</taxon>
        <taxon>Embryophyta</taxon>
        <taxon>Tracheophyta</taxon>
        <taxon>Spermatophyta</taxon>
        <taxon>Magnoliopsida</taxon>
        <taxon>eudicotyledons</taxon>
        <taxon>Gunneridae</taxon>
        <taxon>Pentapetalae</taxon>
        <taxon>rosids</taxon>
        <taxon>malvids</taxon>
        <taxon>Myrtales</taxon>
        <taxon>Melastomataceae</taxon>
        <taxon>Melastomatoideae</taxon>
        <taxon>Melastomateae</taxon>
        <taxon>Melastoma</taxon>
    </lineage>
</organism>
<evidence type="ECO:0000313" key="2">
    <source>
        <dbReference type="Proteomes" id="UP001057402"/>
    </source>
</evidence>
<evidence type="ECO:0000313" key="1">
    <source>
        <dbReference type="EMBL" id="KAI4340274.1"/>
    </source>
</evidence>
<keyword evidence="2" id="KW-1185">Reference proteome</keyword>
<name>A0ACB9NUC9_9MYRT</name>
<accession>A0ACB9NUC9</accession>
<dbReference type="Proteomes" id="UP001057402">
    <property type="component" value="Chromosome 7"/>
</dbReference>
<protein>
    <submittedName>
        <fullName evidence="1">Uncharacterized protein</fullName>
    </submittedName>
</protein>
<gene>
    <name evidence="1" type="ORF">MLD38_025127</name>
</gene>
<dbReference type="EMBL" id="CM042886">
    <property type="protein sequence ID" value="KAI4340274.1"/>
    <property type="molecule type" value="Genomic_DNA"/>
</dbReference>
<sequence length="203" mass="22721">MRGSFHAVEFAIHAAKLLEVEPVVKYAALSLFSGRFAASLERIIAGGTTKRHWLLHPVSDSNLQLFALISIWISSKMYMSKPLSAKALKSLGDAVITEQHFTSKDYFEAEVVFLQAMDFEIGCASSAFAMLQELYVQFKEVAKVGDLIDFRACTDILDLLYEKEEMSRLYLSPVALAASILVCSYIITVPKQAWEFPILLWVA</sequence>